<sequence length="122" mass="14204">MRRKLLHIALFFSLLGIISLSAQQADNIPVRTPEEEAAKQTEMLQRLLPSLTPEQKQQIYIINLKYARERKQYPGRSAAINRMKRKDSEYKLILTTEQYELLQTKCSEQLPDSCPSRPQNSQ</sequence>
<reference evidence="2" key="2">
    <citation type="journal article" date="2021" name="PeerJ">
        <title>Extensive microbial diversity within the chicken gut microbiome revealed by metagenomics and culture.</title>
        <authorList>
            <person name="Gilroy R."/>
            <person name="Ravi A."/>
            <person name="Getino M."/>
            <person name="Pursley I."/>
            <person name="Horton D.L."/>
            <person name="Alikhan N.F."/>
            <person name="Baker D."/>
            <person name="Gharbi K."/>
            <person name="Hall N."/>
            <person name="Watson M."/>
            <person name="Adriaenssens E.M."/>
            <person name="Foster-Nyarko E."/>
            <person name="Jarju S."/>
            <person name="Secka A."/>
            <person name="Antonio M."/>
            <person name="Oren A."/>
            <person name="Chaudhuri R.R."/>
            <person name="La Ragione R."/>
            <person name="Hildebrand F."/>
            <person name="Pallen M.J."/>
        </authorList>
    </citation>
    <scope>NUCLEOTIDE SEQUENCE</scope>
    <source>
        <strain evidence="2">G3-3990</strain>
    </source>
</reference>
<gene>
    <name evidence="2" type="ORF">IAA73_03590</name>
</gene>
<organism evidence="2 3">
    <name type="scientific">Candidatus Gallipaludibacter merdavium</name>
    <dbReference type="NCBI Taxonomy" id="2840839"/>
    <lineage>
        <taxon>Bacteria</taxon>
        <taxon>Pseudomonadati</taxon>
        <taxon>Bacteroidota</taxon>
        <taxon>Bacteroidia</taxon>
        <taxon>Bacteroidales</taxon>
        <taxon>Candidatus Gallipaludibacter</taxon>
    </lineage>
</organism>
<evidence type="ECO:0000313" key="2">
    <source>
        <dbReference type="EMBL" id="MBO8459399.1"/>
    </source>
</evidence>
<evidence type="ECO:0000313" key="3">
    <source>
        <dbReference type="Proteomes" id="UP000823641"/>
    </source>
</evidence>
<dbReference type="EMBL" id="JADIMG010000035">
    <property type="protein sequence ID" value="MBO8459399.1"/>
    <property type="molecule type" value="Genomic_DNA"/>
</dbReference>
<accession>A0A9D9HTC9</accession>
<name>A0A9D9HTC9_9BACT</name>
<dbReference type="Proteomes" id="UP000823641">
    <property type="component" value="Unassembled WGS sequence"/>
</dbReference>
<proteinExistence type="predicted"/>
<dbReference type="AlphaFoldDB" id="A0A9D9HTC9"/>
<feature type="chain" id="PRO_5039331252" evidence="1">
    <location>
        <begin position="25"/>
        <end position="122"/>
    </location>
</feature>
<keyword evidence="1" id="KW-0732">Signal</keyword>
<protein>
    <submittedName>
        <fullName evidence="2">Uncharacterized protein</fullName>
    </submittedName>
</protein>
<evidence type="ECO:0000256" key="1">
    <source>
        <dbReference type="SAM" id="SignalP"/>
    </source>
</evidence>
<feature type="signal peptide" evidence="1">
    <location>
        <begin position="1"/>
        <end position="24"/>
    </location>
</feature>
<reference evidence="2" key="1">
    <citation type="submission" date="2020-10" db="EMBL/GenBank/DDBJ databases">
        <authorList>
            <person name="Gilroy R."/>
        </authorList>
    </citation>
    <scope>NUCLEOTIDE SEQUENCE</scope>
    <source>
        <strain evidence="2">G3-3990</strain>
    </source>
</reference>
<comment type="caution">
    <text evidence="2">The sequence shown here is derived from an EMBL/GenBank/DDBJ whole genome shotgun (WGS) entry which is preliminary data.</text>
</comment>